<dbReference type="Pfam" id="PF05699">
    <property type="entry name" value="Dimer_Tnp_hAT"/>
    <property type="match status" value="1"/>
</dbReference>
<dbReference type="EMBL" id="AZST01001784">
    <property type="protein sequence ID" value="KEP45460.1"/>
    <property type="molecule type" value="Genomic_DNA"/>
</dbReference>
<comment type="caution">
    <text evidence="2">The sequence shown here is derived from an EMBL/GenBank/DDBJ whole genome shotgun (WGS) entry which is preliminary data.</text>
</comment>
<dbReference type="InterPro" id="IPR008906">
    <property type="entry name" value="HATC_C_dom"/>
</dbReference>
<dbReference type="InterPro" id="IPR012337">
    <property type="entry name" value="RNaseH-like_sf"/>
</dbReference>
<proteinExistence type="predicted"/>
<evidence type="ECO:0000313" key="3">
    <source>
        <dbReference type="Proteomes" id="UP000027456"/>
    </source>
</evidence>
<dbReference type="GO" id="GO:0046983">
    <property type="term" value="F:protein dimerization activity"/>
    <property type="evidence" value="ECO:0007669"/>
    <property type="project" value="InterPro"/>
</dbReference>
<sequence length="85" mass="9730">VHEFTYPLLHGIAMDVLPIQASSVLSERVFSSSKMTCTTERNRLSVRTMEALQVLKHVLKHHRRESSEVALDLVSHVFETLELED</sequence>
<reference evidence="2 3" key="1">
    <citation type="submission" date="2013-12" db="EMBL/GenBank/DDBJ databases">
        <authorList>
            <person name="Cubeta M."/>
            <person name="Pakala S."/>
            <person name="Fedorova N."/>
            <person name="Thomas E."/>
            <person name="Dean R."/>
            <person name="Jabaji S."/>
            <person name="Neate S."/>
            <person name="Toda T."/>
            <person name="Tavantzis S."/>
            <person name="Vilgalys R."/>
            <person name="Bharathan N."/>
            <person name="Pakala S."/>
            <person name="Losada L.S."/>
            <person name="Zafar N."/>
            <person name="Nierman W."/>
        </authorList>
    </citation>
    <scope>NUCLEOTIDE SEQUENCE [LARGE SCALE GENOMIC DNA]</scope>
    <source>
        <strain evidence="2 3">123E</strain>
    </source>
</reference>
<dbReference type="SUPFAM" id="SSF53098">
    <property type="entry name" value="Ribonuclease H-like"/>
    <property type="match status" value="1"/>
</dbReference>
<gene>
    <name evidence="2" type="ORF">V565_271070</name>
</gene>
<organism evidence="2 3">
    <name type="scientific">Rhizoctonia solani 123E</name>
    <dbReference type="NCBI Taxonomy" id="1423351"/>
    <lineage>
        <taxon>Eukaryota</taxon>
        <taxon>Fungi</taxon>
        <taxon>Dikarya</taxon>
        <taxon>Basidiomycota</taxon>
        <taxon>Agaricomycotina</taxon>
        <taxon>Agaricomycetes</taxon>
        <taxon>Cantharellales</taxon>
        <taxon>Ceratobasidiaceae</taxon>
        <taxon>Rhizoctonia</taxon>
    </lineage>
</organism>
<dbReference type="AlphaFoldDB" id="A0A074RJA2"/>
<dbReference type="OrthoDB" id="3241084at2759"/>
<protein>
    <submittedName>
        <fullName evidence="2">HAT family dimerization protein</fullName>
    </submittedName>
</protein>
<accession>A0A074RJA2</accession>
<dbReference type="Proteomes" id="UP000027456">
    <property type="component" value="Unassembled WGS sequence"/>
</dbReference>
<evidence type="ECO:0000259" key="1">
    <source>
        <dbReference type="Pfam" id="PF05699"/>
    </source>
</evidence>
<feature type="non-terminal residue" evidence="2">
    <location>
        <position position="1"/>
    </location>
</feature>
<dbReference type="HOGENOM" id="CLU_009123_15_4_1"/>
<keyword evidence="3" id="KW-1185">Reference proteome</keyword>
<feature type="domain" description="HAT C-terminal dimerisation" evidence="1">
    <location>
        <begin position="3"/>
        <end position="57"/>
    </location>
</feature>
<evidence type="ECO:0000313" key="2">
    <source>
        <dbReference type="EMBL" id="KEP45460.1"/>
    </source>
</evidence>
<name>A0A074RJA2_9AGAM</name>